<organism evidence="2 3">
    <name type="scientific">Thalassospira xiamenensis</name>
    <dbReference type="NCBI Taxonomy" id="220697"/>
    <lineage>
        <taxon>Bacteria</taxon>
        <taxon>Pseudomonadati</taxon>
        <taxon>Pseudomonadota</taxon>
        <taxon>Alphaproteobacteria</taxon>
        <taxon>Rhodospirillales</taxon>
        <taxon>Thalassospiraceae</taxon>
        <taxon>Thalassospira</taxon>
    </lineage>
</organism>
<accession>A0ABR5XYF7</accession>
<keyword evidence="3" id="KW-1185">Reference proteome</keyword>
<reference evidence="2 3" key="1">
    <citation type="submission" date="2015-12" db="EMBL/GenBank/DDBJ databases">
        <title>Genome sequence of Thalassospira xiamenensis MCCC 1A03005.</title>
        <authorList>
            <person name="Lu L."/>
            <person name="Lai Q."/>
            <person name="Shao Z."/>
            <person name="Qian P."/>
        </authorList>
    </citation>
    <scope>NUCLEOTIDE SEQUENCE [LARGE SCALE GENOMIC DNA]</scope>
    <source>
        <strain evidence="2 3">MCCC 1A03005</strain>
    </source>
</reference>
<dbReference type="RefSeq" id="WP_063092853.1">
    <property type="nucleotide sequence ID" value="NZ_DHZG01000028.1"/>
</dbReference>
<dbReference type="Proteomes" id="UP000076167">
    <property type="component" value="Unassembled WGS sequence"/>
</dbReference>
<evidence type="ECO:0000313" key="2">
    <source>
        <dbReference type="EMBL" id="KZC97370.1"/>
    </source>
</evidence>
<dbReference type="InterPro" id="IPR025202">
    <property type="entry name" value="PLD-like_dom"/>
</dbReference>
<comment type="caution">
    <text evidence="2">The sequence shown here is derived from an EMBL/GenBank/DDBJ whole genome shotgun (WGS) entry which is preliminary data.</text>
</comment>
<dbReference type="Gene3D" id="3.30.870.10">
    <property type="entry name" value="Endonuclease Chain A"/>
    <property type="match status" value="1"/>
</dbReference>
<dbReference type="SUPFAM" id="SSF56024">
    <property type="entry name" value="Phospholipase D/nuclease"/>
    <property type="match status" value="1"/>
</dbReference>
<evidence type="ECO:0000313" key="3">
    <source>
        <dbReference type="Proteomes" id="UP000076167"/>
    </source>
</evidence>
<protein>
    <recommendedName>
        <fullName evidence="1">Phospholipase D-like domain-containing protein</fullName>
    </recommendedName>
</protein>
<proteinExistence type="predicted"/>
<dbReference type="Pfam" id="PF13091">
    <property type="entry name" value="PLDc_2"/>
    <property type="match status" value="1"/>
</dbReference>
<sequence>MGDVMSSKIQFLVNGYDRDHGQEIISYLEDADHFECLAAFATGSADGFADQLKAALKRGMTARIAIGLSSYVTQPALLQSLLSLTKNNAFQLYLSHMDSEIFHPKIYCFRKGKRTRVLIGSANLTGGGFKENYEASAVVDNSEILAAIENWFDDLIDEEVLLPASKSLIQEYEAAYEKNRVWQNLIRRQQMRIEQQTPEAGTLVAMLAEMRKDTTKEGFDQEIALRARNARTARDIIANIAQYSERSDISFDKLYGELLNCFHSSGIVRSKSEVCKQANIFAAAMEEILSYEIKSLKPTKAYEILSSRFQGITGAGVNLLTEILHALDAERFAVMNGNATRGMNLANIYHFPTILNKTSIKPETYALFCETAERVKAKLNLDDMMELDALFNYCYWRI</sequence>
<feature type="domain" description="Phospholipase D-like" evidence="1">
    <location>
        <begin position="40"/>
        <end position="155"/>
    </location>
</feature>
<name>A0ABR5XYF7_9PROT</name>
<gene>
    <name evidence="2" type="ORF">AUP40_05445</name>
</gene>
<dbReference type="CDD" id="cd09117">
    <property type="entry name" value="PLDc_Bfil_DEXD_like"/>
    <property type="match status" value="1"/>
</dbReference>
<evidence type="ECO:0000259" key="1">
    <source>
        <dbReference type="Pfam" id="PF13091"/>
    </source>
</evidence>
<dbReference type="EMBL" id="LPXL01000056">
    <property type="protein sequence ID" value="KZC97370.1"/>
    <property type="molecule type" value="Genomic_DNA"/>
</dbReference>